<feature type="transmembrane region" description="Helical" evidence="1">
    <location>
        <begin position="79"/>
        <end position="101"/>
    </location>
</feature>
<sequence length="147" mass="16708">MMPAVYGLFVFLHVVSAVIAIGPLFLLLPIIRRLRGADSQAEEAYLTVIRVTIRGVMHAGHALVITGVLLLILGPWPWHASWVILTMIVLLLSAVYLSRGFTQVLRKFHELGTNKNDIIHRLSRTTWTYIGLMLIILWLMVQKPMIW</sequence>
<keyword evidence="1" id="KW-1133">Transmembrane helix</keyword>
<feature type="transmembrane region" description="Helical" evidence="1">
    <location>
        <begin position="6"/>
        <end position="31"/>
    </location>
</feature>
<reference evidence="3" key="1">
    <citation type="journal article" date="2019" name="Int. J. Syst. Evol. Microbiol.">
        <title>The Global Catalogue of Microorganisms (GCM) 10K type strain sequencing project: providing services to taxonomists for standard genome sequencing and annotation.</title>
        <authorList>
            <consortium name="The Broad Institute Genomics Platform"/>
            <consortium name="The Broad Institute Genome Sequencing Center for Infectious Disease"/>
            <person name="Wu L."/>
            <person name="Ma J."/>
        </authorList>
    </citation>
    <scope>NUCLEOTIDE SEQUENCE [LARGE SCALE GENOMIC DNA]</scope>
    <source>
        <strain evidence="3">CGMCC 4.1434</strain>
    </source>
</reference>
<keyword evidence="3" id="KW-1185">Reference proteome</keyword>
<dbReference type="EMBL" id="JBHSNO010000008">
    <property type="protein sequence ID" value="MFC5590575.1"/>
    <property type="molecule type" value="Genomic_DNA"/>
</dbReference>
<feature type="transmembrane region" description="Helical" evidence="1">
    <location>
        <begin position="122"/>
        <end position="141"/>
    </location>
</feature>
<dbReference type="Pfam" id="PF10027">
    <property type="entry name" value="DUF2269"/>
    <property type="match status" value="1"/>
</dbReference>
<evidence type="ECO:0000256" key="1">
    <source>
        <dbReference type="SAM" id="Phobius"/>
    </source>
</evidence>
<keyword evidence="1" id="KW-0472">Membrane</keyword>
<feature type="transmembrane region" description="Helical" evidence="1">
    <location>
        <begin position="51"/>
        <end position="73"/>
    </location>
</feature>
<dbReference type="Proteomes" id="UP001596109">
    <property type="component" value="Unassembled WGS sequence"/>
</dbReference>
<comment type="caution">
    <text evidence="2">The sequence shown here is derived from an EMBL/GenBank/DDBJ whole genome shotgun (WGS) entry which is preliminary data.</text>
</comment>
<protein>
    <submittedName>
        <fullName evidence="2">DUF2269 family protein</fullName>
    </submittedName>
</protein>
<dbReference type="RefSeq" id="WP_381437248.1">
    <property type="nucleotide sequence ID" value="NZ_JBHSNO010000008.1"/>
</dbReference>
<gene>
    <name evidence="2" type="ORF">ACFPRA_16840</name>
</gene>
<keyword evidence="1" id="KW-0812">Transmembrane</keyword>
<evidence type="ECO:0000313" key="2">
    <source>
        <dbReference type="EMBL" id="MFC5590575.1"/>
    </source>
</evidence>
<dbReference type="InterPro" id="IPR018729">
    <property type="entry name" value="DUF2269_transmembrane"/>
</dbReference>
<proteinExistence type="predicted"/>
<evidence type="ECO:0000313" key="3">
    <source>
        <dbReference type="Proteomes" id="UP001596109"/>
    </source>
</evidence>
<name>A0ABW0TMB5_9BACL</name>
<organism evidence="2 3">
    <name type="scientific">Sporosarcina soli</name>
    <dbReference type="NCBI Taxonomy" id="334736"/>
    <lineage>
        <taxon>Bacteria</taxon>
        <taxon>Bacillati</taxon>
        <taxon>Bacillota</taxon>
        <taxon>Bacilli</taxon>
        <taxon>Bacillales</taxon>
        <taxon>Caryophanaceae</taxon>
        <taxon>Sporosarcina</taxon>
    </lineage>
</organism>
<accession>A0ABW0TMB5</accession>